<dbReference type="Proteomes" id="UP001055879">
    <property type="component" value="Linkage Group LG04"/>
</dbReference>
<gene>
    <name evidence="1" type="ORF">L6452_13387</name>
</gene>
<sequence length="355" mass="38224">MGKLMHSTQIQHSSHPHLLHLSSNHHHRLQNQPPINCAGCNLHISPTTDHHIYTCTPCNFFLHPSCSKFPNLITHPSHPQHTLSLLPTCIYPGGFFRCDACTQQGNRFSYHCQICDFDLHVLCASKPLSVTHPTHPHPLHLTFTSPYGEKLGFSCDLCRNVGSGDQWLYRCVSCEFDAHLHCATAKTTSSPPPPPPSSLQHHHSFPNQFTSAPMMAGQPPLVHSVSTGHVQNVQSYWQPGPQGSGSVGVQSYQRPLQPPQPTVGGQVYQPAALQPPPPPPAAVGVQSYQTQAQPVGGGNGLGNAMVTGFVEGMMQQLGQDFVQGITDGGGGGDGGDGGNNINISIGTTNEDYENQ</sequence>
<organism evidence="1 2">
    <name type="scientific">Arctium lappa</name>
    <name type="common">Greater burdock</name>
    <name type="synonym">Lappa major</name>
    <dbReference type="NCBI Taxonomy" id="4217"/>
    <lineage>
        <taxon>Eukaryota</taxon>
        <taxon>Viridiplantae</taxon>
        <taxon>Streptophyta</taxon>
        <taxon>Embryophyta</taxon>
        <taxon>Tracheophyta</taxon>
        <taxon>Spermatophyta</taxon>
        <taxon>Magnoliopsida</taxon>
        <taxon>eudicotyledons</taxon>
        <taxon>Gunneridae</taxon>
        <taxon>Pentapetalae</taxon>
        <taxon>asterids</taxon>
        <taxon>campanulids</taxon>
        <taxon>Asterales</taxon>
        <taxon>Asteraceae</taxon>
        <taxon>Carduoideae</taxon>
        <taxon>Cardueae</taxon>
        <taxon>Arctiinae</taxon>
        <taxon>Arctium</taxon>
    </lineage>
</organism>
<evidence type="ECO:0000313" key="1">
    <source>
        <dbReference type="EMBL" id="KAI3733928.1"/>
    </source>
</evidence>
<protein>
    <submittedName>
        <fullName evidence="1">Uncharacterized protein</fullName>
    </submittedName>
</protein>
<proteinExistence type="predicted"/>
<reference evidence="2" key="1">
    <citation type="journal article" date="2022" name="Mol. Ecol. Resour.">
        <title>The genomes of chicory, endive, great burdock and yacon provide insights into Asteraceae palaeo-polyploidization history and plant inulin production.</title>
        <authorList>
            <person name="Fan W."/>
            <person name="Wang S."/>
            <person name="Wang H."/>
            <person name="Wang A."/>
            <person name="Jiang F."/>
            <person name="Liu H."/>
            <person name="Zhao H."/>
            <person name="Xu D."/>
            <person name="Zhang Y."/>
        </authorList>
    </citation>
    <scope>NUCLEOTIDE SEQUENCE [LARGE SCALE GENOMIC DNA]</scope>
    <source>
        <strain evidence="2">cv. Niubang</strain>
    </source>
</reference>
<name>A0ACB9CHZ3_ARCLA</name>
<reference evidence="1 2" key="2">
    <citation type="journal article" date="2022" name="Mol. Ecol. Resour.">
        <title>The genomes of chicory, endive, great burdock and yacon provide insights into Asteraceae paleo-polyploidization history and plant inulin production.</title>
        <authorList>
            <person name="Fan W."/>
            <person name="Wang S."/>
            <person name="Wang H."/>
            <person name="Wang A."/>
            <person name="Jiang F."/>
            <person name="Liu H."/>
            <person name="Zhao H."/>
            <person name="Xu D."/>
            <person name="Zhang Y."/>
        </authorList>
    </citation>
    <scope>NUCLEOTIDE SEQUENCE [LARGE SCALE GENOMIC DNA]</scope>
    <source>
        <strain evidence="2">cv. Niubang</strain>
    </source>
</reference>
<comment type="caution">
    <text evidence="1">The sequence shown here is derived from an EMBL/GenBank/DDBJ whole genome shotgun (WGS) entry which is preliminary data.</text>
</comment>
<evidence type="ECO:0000313" key="2">
    <source>
        <dbReference type="Proteomes" id="UP001055879"/>
    </source>
</evidence>
<accession>A0ACB9CHZ3</accession>
<dbReference type="EMBL" id="CM042050">
    <property type="protein sequence ID" value="KAI3733928.1"/>
    <property type="molecule type" value="Genomic_DNA"/>
</dbReference>
<keyword evidence="2" id="KW-1185">Reference proteome</keyword>